<name>A0A5D4GZX0_9SPHI</name>
<gene>
    <name evidence="4" type="ORF">FXV77_16400</name>
</gene>
<feature type="domain" description="Calcineurin-like phosphoesterase" evidence="1">
    <location>
        <begin position="181"/>
        <end position="334"/>
    </location>
</feature>
<sequence length="526" mass="58945">MKSIFVNVRGLFVFHFILAFLILGCSKNNGSGDNGPGNGKGDDEPDLPQVELVNGNNVYGYILDEANNPIANVVVTDGYTVVKTDNKGVYQFKKDNNAKFVHYSTPAEYEIAVESSNRKAPLFYKTLNTSNNPQQHNFTLNKRTTVDKNFVLFGLGDPQVASQAEVGRFTEETLIDVTTELATISQPVIGISLGDVVADNASLLNTMKIRLGSTAMPVFTTIGNHDKFSSGTVKTNEVFENVFGPTNYSFSMGDVHFVCLDNVVFSNTSDYSMGISQEQIHWMEQDLSHVPKDKMLIVYYHMPLRGTNFSTRTQFFNLIKDFKTVHLMSGHTHYAENYIHSVSGKEIYEHVHAATCGAWWKSTINGDGTPNGYMIFQIEGTTIKDWIYKPTKLPRDFQFRLHWGDMSFGGQYGYFTYGQPGNTLIANVWNADPAWKVEVYMDGAKLGDMTLTTSSPLNQDAWSKGYHLGVLNRNPSNYSTTTRHLYTYRIDNPNSTLRVVVTDRFGRTYEQNHVDIVTELSSAAGY</sequence>
<evidence type="ECO:0000259" key="1">
    <source>
        <dbReference type="Pfam" id="PF00149"/>
    </source>
</evidence>
<evidence type="ECO:0008006" key="6">
    <source>
        <dbReference type="Google" id="ProtNLM"/>
    </source>
</evidence>
<dbReference type="Proteomes" id="UP000322362">
    <property type="component" value="Unassembled WGS sequence"/>
</dbReference>
<proteinExistence type="predicted"/>
<dbReference type="EMBL" id="VTAV01000013">
    <property type="protein sequence ID" value="TYR34196.1"/>
    <property type="molecule type" value="Genomic_DNA"/>
</dbReference>
<dbReference type="InterPro" id="IPR029052">
    <property type="entry name" value="Metallo-depent_PP-like"/>
</dbReference>
<dbReference type="InterPro" id="IPR051918">
    <property type="entry name" value="STPP_CPPED1"/>
</dbReference>
<dbReference type="RefSeq" id="WP_148920322.1">
    <property type="nucleotide sequence ID" value="NZ_VTAV01000013.1"/>
</dbReference>
<keyword evidence="5" id="KW-1185">Reference proteome</keyword>
<accession>A0A5D4GZX0</accession>
<comment type="caution">
    <text evidence="4">The sequence shown here is derived from an EMBL/GenBank/DDBJ whole genome shotgun (WGS) entry which is preliminary data.</text>
</comment>
<dbReference type="Pfam" id="PF00149">
    <property type="entry name" value="Metallophos"/>
    <property type="match status" value="1"/>
</dbReference>
<dbReference type="InterPro" id="IPR004843">
    <property type="entry name" value="Calcineurin-like_PHP"/>
</dbReference>
<organism evidence="4 5">
    <name type="scientific">Sphingobacterium phlebotomi</name>
    <dbReference type="NCBI Taxonomy" id="2605433"/>
    <lineage>
        <taxon>Bacteria</taxon>
        <taxon>Pseudomonadati</taxon>
        <taxon>Bacteroidota</taxon>
        <taxon>Sphingobacteriia</taxon>
        <taxon>Sphingobacteriales</taxon>
        <taxon>Sphingobacteriaceae</taxon>
        <taxon>Sphingobacterium</taxon>
    </lineage>
</organism>
<dbReference type="PROSITE" id="PS51257">
    <property type="entry name" value="PROKAR_LIPOPROTEIN"/>
    <property type="match status" value="1"/>
</dbReference>
<dbReference type="Pfam" id="PF16371">
    <property type="entry name" value="MetallophosN"/>
    <property type="match status" value="1"/>
</dbReference>
<dbReference type="PANTHER" id="PTHR43143:SF1">
    <property type="entry name" value="SERINE_THREONINE-PROTEIN PHOSPHATASE CPPED1"/>
    <property type="match status" value="1"/>
</dbReference>
<dbReference type="Pfam" id="PF16370">
    <property type="entry name" value="MetallophosC"/>
    <property type="match status" value="1"/>
</dbReference>
<dbReference type="SUPFAM" id="SSF49464">
    <property type="entry name" value="Carboxypeptidase regulatory domain-like"/>
    <property type="match status" value="1"/>
</dbReference>
<evidence type="ECO:0000259" key="3">
    <source>
        <dbReference type="Pfam" id="PF16371"/>
    </source>
</evidence>
<dbReference type="InterPro" id="IPR032288">
    <property type="entry name" value="Metallophos_C"/>
</dbReference>
<dbReference type="AlphaFoldDB" id="A0A5D4GZX0"/>
<evidence type="ECO:0000259" key="2">
    <source>
        <dbReference type="Pfam" id="PF16370"/>
    </source>
</evidence>
<dbReference type="GO" id="GO:0016787">
    <property type="term" value="F:hydrolase activity"/>
    <property type="evidence" value="ECO:0007669"/>
    <property type="project" value="InterPro"/>
</dbReference>
<protein>
    <recommendedName>
        <fullName evidence="6">3',5'-cyclic AMP phosphodiesterase CpdA</fullName>
    </recommendedName>
</protein>
<reference evidence="4 5" key="1">
    <citation type="submission" date="2019-08" db="EMBL/GenBank/DDBJ databases">
        <title>Phlebobacter frassis gen. nov. sp. nov., a new member of family Sphingobacteriaceae isolated from sand fly rearing media.</title>
        <authorList>
            <person name="Kakumanu M.L."/>
            <person name="Marayati B.F."/>
            <person name="Wada-Katsumata A."/>
            <person name="Wasserberg G."/>
            <person name="Schal C."/>
            <person name="Apperson C.S."/>
            <person name="Ponnusamy L."/>
        </authorList>
    </citation>
    <scope>NUCLEOTIDE SEQUENCE [LARGE SCALE GENOMIC DNA]</scope>
    <source>
        <strain evidence="4 5">SSI9</strain>
    </source>
</reference>
<dbReference type="Gene3D" id="3.60.21.10">
    <property type="match status" value="1"/>
</dbReference>
<dbReference type="InterPro" id="IPR032285">
    <property type="entry name" value="Metallophos_N"/>
</dbReference>
<feature type="domain" description="Calcineurin-like phosphoesterase N-terminal" evidence="3">
    <location>
        <begin position="64"/>
        <end position="140"/>
    </location>
</feature>
<evidence type="ECO:0000313" key="4">
    <source>
        <dbReference type="EMBL" id="TYR34196.1"/>
    </source>
</evidence>
<dbReference type="SUPFAM" id="SSF56300">
    <property type="entry name" value="Metallo-dependent phosphatases"/>
    <property type="match status" value="1"/>
</dbReference>
<feature type="domain" description="Calcineurin-like phosphoesterase C-terminal" evidence="2">
    <location>
        <begin position="349"/>
        <end position="509"/>
    </location>
</feature>
<dbReference type="PANTHER" id="PTHR43143">
    <property type="entry name" value="METALLOPHOSPHOESTERASE, CALCINEURIN SUPERFAMILY"/>
    <property type="match status" value="1"/>
</dbReference>
<dbReference type="InterPro" id="IPR008969">
    <property type="entry name" value="CarboxyPept-like_regulatory"/>
</dbReference>
<evidence type="ECO:0000313" key="5">
    <source>
        <dbReference type="Proteomes" id="UP000322362"/>
    </source>
</evidence>